<evidence type="ECO:0000313" key="1">
    <source>
        <dbReference type="EMBL" id="SVA13104.1"/>
    </source>
</evidence>
<organism evidence="1">
    <name type="scientific">marine metagenome</name>
    <dbReference type="NCBI Taxonomy" id="408172"/>
    <lineage>
        <taxon>unclassified sequences</taxon>
        <taxon>metagenomes</taxon>
        <taxon>ecological metagenomes</taxon>
    </lineage>
</organism>
<name>A0A381TBJ0_9ZZZZ</name>
<dbReference type="AlphaFoldDB" id="A0A381TBJ0"/>
<reference evidence="1" key="1">
    <citation type="submission" date="2018-05" db="EMBL/GenBank/DDBJ databases">
        <authorList>
            <person name="Lanie J.A."/>
            <person name="Ng W.-L."/>
            <person name="Kazmierczak K.M."/>
            <person name="Andrzejewski T.M."/>
            <person name="Davidsen T.M."/>
            <person name="Wayne K.J."/>
            <person name="Tettelin H."/>
            <person name="Glass J.I."/>
            <person name="Rusch D."/>
            <person name="Podicherti R."/>
            <person name="Tsui H.-C.T."/>
            <person name="Winkler M.E."/>
        </authorList>
    </citation>
    <scope>NUCLEOTIDE SEQUENCE</scope>
</reference>
<dbReference type="EMBL" id="UINC01004272">
    <property type="protein sequence ID" value="SVA13104.1"/>
    <property type="molecule type" value="Genomic_DNA"/>
</dbReference>
<protein>
    <recommendedName>
        <fullName evidence="2">Peptidase M24 domain-containing protein</fullName>
    </recommendedName>
</protein>
<accession>A0A381TBJ0</accession>
<sequence length="471" mass="53980">MSKAKAILPLLFTLFFVEGTTAQYGEQYEDVMANIGDANYGIFDDGNPYATVDMLNHVRRERFYLVLPQVMRERTVDMWIHVIRPWAWGGTDPLRYEFGTKSAVLIFTDRGDDQIERVVFQGEVQDPDAYDIVGEEYKYLSQQDYEFMNYAVENPGEEYESELDFRFEGLHEFVAERNPKLIAVNYLETLSFAEGSETFTMAMGDGISYTDYVQIAKALGDTYSSRMVSAEHLILDYLSRRVASEVVLYGTSGLQRGTGRRFADIVPGVTTLGDINIGSVINKDGNERRGADYVIQRGDLIGDWEGQAYVLRKGETDLPQHIRKFWEDNKRVRGILRENIKVGLTGGETLDLLARELEEAGFLYTDYQEYNKYVDHPEKTQVHLDLHAEGKGILAPRISPMGPKWHWNMKIQLFHTFAIEYMIYMPVPEWARANNFTGRQMYAAFHDGGVVTSRGMEIPYPDQPTKIQIIQ</sequence>
<evidence type="ECO:0008006" key="2">
    <source>
        <dbReference type="Google" id="ProtNLM"/>
    </source>
</evidence>
<gene>
    <name evidence="1" type="ORF">METZ01_LOCUS65958</name>
</gene>
<proteinExistence type="predicted"/>